<protein>
    <submittedName>
        <fullName evidence="2">Transcriptional activator of acetoin/glycerol metabolism-like protein</fullName>
    </submittedName>
</protein>
<dbReference type="HOGENOM" id="CLU_088266_0_0_9"/>
<dbReference type="AlphaFoldDB" id="B0KCY8"/>
<proteinExistence type="predicted"/>
<sequence>MEYLCSQEELISFYEQCNKIGLPFSINKPLVCLNIQDLEVKIQKNQKLTDTFRCCAEKNWVRGKYLFLLADVEGYLLEVKCSIEEEKYVKDSGFRPGVSFKEESCGTNAISMAMRLKRVVYIRAYEHYCDIFKKWYCIASHITTKNGEIVGYVDISIINEKIADEITIVIKLLAEKIANKYENRVKEEELKDFKIKLNDKQIKILTLEAKGYKELAIAELIFKDSGQILMSKLINKAVKNPVRRKSSSNIEATKYKDER</sequence>
<keyword evidence="3" id="KW-1185">Reference proteome</keyword>
<evidence type="ECO:0000256" key="1">
    <source>
        <dbReference type="SAM" id="Coils"/>
    </source>
</evidence>
<feature type="coiled-coil region" evidence="1">
    <location>
        <begin position="171"/>
        <end position="210"/>
    </location>
</feature>
<evidence type="ECO:0000313" key="3">
    <source>
        <dbReference type="Proteomes" id="UP000002156"/>
    </source>
</evidence>
<organism evidence="2 3">
    <name type="scientific">Thermoanaerobacter pseudethanolicus (strain ATCC 33223 / 39E)</name>
    <name type="common">Clostridium thermohydrosulfuricum</name>
    <dbReference type="NCBI Taxonomy" id="340099"/>
    <lineage>
        <taxon>Bacteria</taxon>
        <taxon>Bacillati</taxon>
        <taxon>Bacillota</taxon>
        <taxon>Clostridia</taxon>
        <taxon>Thermoanaerobacterales</taxon>
        <taxon>Thermoanaerobacteraceae</taxon>
        <taxon>Thermoanaerobacter</taxon>
    </lineage>
</organism>
<dbReference type="KEGG" id="tpd:Teth39_0419"/>
<keyword evidence="1" id="KW-0175">Coiled coil</keyword>
<dbReference type="InterPro" id="IPR029016">
    <property type="entry name" value="GAF-like_dom_sf"/>
</dbReference>
<dbReference type="STRING" id="340099.Teth39_0419"/>
<dbReference type="Proteomes" id="UP000002156">
    <property type="component" value="Chromosome"/>
</dbReference>
<name>B0KCY8_THEP3</name>
<accession>B0KCY8</accession>
<dbReference type="RefSeq" id="WP_012269002.1">
    <property type="nucleotide sequence ID" value="NC_010321.1"/>
</dbReference>
<dbReference type="Gene3D" id="3.30.450.40">
    <property type="match status" value="1"/>
</dbReference>
<dbReference type="eggNOG" id="COG3284">
    <property type="taxonomic scope" value="Bacteria"/>
</dbReference>
<dbReference type="EMBL" id="CP000924">
    <property type="protein sequence ID" value="ABY94086.1"/>
    <property type="molecule type" value="Genomic_DNA"/>
</dbReference>
<evidence type="ECO:0000313" key="2">
    <source>
        <dbReference type="EMBL" id="ABY94086.1"/>
    </source>
</evidence>
<gene>
    <name evidence="2" type="ordered locus">Teth39_0419</name>
</gene>
<dbReference type="eggNOG" id="COG2197">
    <property type="taxonomic scope" value="Bacteria"/>
</dbReference>
<reference evidence="3" key="1">
    <citation type="submission" date="2008-01" db="EMBL/GenBank/DDBJ databases">
        <title>Complete sequence of Thermoanaerobacter pseudethanolicus 39E.</title>
        <authorList>
            <person name="Copeland A."/>
            <person name="Lucas S."/>
            <person name="Lapidus A."/>
            <person name="Barry K."/>
            <person name="Glavina del Rio T."/>
            <person name="Dalin E."/>
            <person name="Tice H."/>
            <person name="Pitluck S."/>
            <person name="Bruce D."/>
            <person name="Goodwin L."/>
            <person name="Saunders E."/>
            <person name="Brettin T."/>
            <person name="Detter J.C."/>
            <person name="Han C."/>
            <person name="Schmutz J."/>
            <person name="Larimer F."/>
            <person name="Land M."/>
            <person name="Hauser L."/>
            <person name="Kyrpides N."/>
            <person name="Lykidis A."/>
            <person name="Hemme C."/>
            <person name="Fields M.W."/>
            <person name="He Z."/>
            <person name="Zhou J."/>
            <person name="Richardson P."/>
        </authorList>
    </citation>
    <scope>NUCLEOTIDE SEQUENCE [LARGE SCALE GENOMIC DNA]</scope>
    <source>
        <strain evidence="3">ATCC 33223 / DSM 2355 / 39E</strain>
    </source>
</reference>